<evidence type="ECO:0000259" key="2">
    <source>
        <dbReference type="Pfam" id="PF13439"/>
    </source>
</evidence>
<dbReference type="EMBL" id="AP024086">
    <property type="protein sequence ID" value="BCL62012.1"/>
    <property type="molecule type" value="Genomic_DNA"/>
</dbReference>
<dbReference type="InterPro" id="IPR050194">
    <property type="entry name" value="Glycosyltransferase_grp1"/>
</dbReference>
<keyword evidence="4" id="KW-1185">Reference proteome</keyword>
<accession>A0A8D5FXX3</accession>
<name>A0A8D5FXX3_9BACT</name>
<dbReference type="RefSeq" id="WP_228854416.1">
    <property type="nucleotide sequence ID" value="NZ_AP024086.1"/>
</dbReference>
<reference evidence="3" key="1">
    <citation type="submission" date="2020-09" db="EMBL/GenBank/DDBJ databases">
        <title>Desulfogranum mesoprofundum gen. nov., sp. nov., a novel mesophilic, sulfate-reducing chemolithoautotroph isolated from a deep-sea hydrothermal vent chimney in the Suiyo Seamount.</title>
        <authorList>
            <person name="Hashimoto Y."/>
            <person name="Nakagawa S."/>
        </authorList>
    </citation>
    <scope>NUCLEOTIDE SEQUENCE</scope>
    <source>
        <strain evidence="3">KT2</strain>
    </source>
</reference>
<evidence type="ECO:0000259" key="1">
    <source>
        <dbReference type="Pfam" id="PF00534"/>
    </source>
</evidence>
<dbReference type="AlphaFoldDB" id="A0A8D5FXX3"/>
<dbReference type="PANTHER" id="PTHR45947">
    <property type="entry name" value="SULFOQUINOVOSYL TRANSFERASE SQD2"/>
    <property type="match status" value="1"/>
</dbReference>
<protein>
    <submittedName>
        <fullName evidence="3">Glycosyltransferase WbuB</fullName>
    </submittedName>
</protein>
<dbReference type="Proteomes" id="UP000826725">
    <property type="component" value="Chromosome"/>
</dbReference>
<dbReference type="CDD" id="cd03794">
    <property type="entry name" value="GT4_WbuB-like"/>
    <property type="match status" value="1"/>
</dbReference>
<evidence type="ECO:0000313" key="3">
    <source>
        <dbReference type="EMBL" id="BCL62012.1"/>
    </source>
</evidence>
<gene>
    <name evidence="3" type="ORF">DGMP_27050</name>
</gene>
<dbReference type="Pfam" id="PF13439">
    <property type="entry name" value="Glyco_transf_4"/>
    <property type="match status" value="1"/>
</dbReference>
<dbReference type="Pfam" id="PF00534">
    <property type="entry name" value="Glycos_transf_1"/>
    <property type="match status" value="1"/>
</dbReference>
<sequence>MRILFVAPNIPIPGTHGGSTHVTEVVRALCRENEVLLLARRGSTGEGVAGVGGRLLPGPLRFLLPLVHFPVAWKYARAFQPDVIYERFSAFGLGTILGKKLGAPVVAMVLDKSAAPVTYRWADRLITTAPHLVPEKYRDKVEKVCWGANTEIFHPGNNGSHVRERHGIGRKEFLIGYMGAFYPWHGLETLVEAAVLLDRNPPVDNFRFLLVGDGQMRAPIEKLVMEKSLGHRFLFPGRVAYDSVPDYLGAVDTCVAPYNPVKHKELRRHGMFFDPLKVFESLAAGKPTITLDSENMRHLFEDGKHVLLVKPGDATVLAEAVSRLAVDRDLRVRLGREGRRITETTYSWQAHGDQLCRIFRQLLESEKAGESR</sequence>
<dbReference type="PANTHER" id="PTHR45947:SF3">
    <property type="entry name" value="SULFOQUINOVOSYL TRANSFERASE SQD2"/>
    <property type="match status" value="1"/>
</dbReference>
<dbReference type="KEGG" id="dbk:DGMP_27050"/>
<dbReference type="InterPro" id="IPR001296">
    <property type="entry name" value="Glyco_trans_1"/>
</dbReference>
<evidence type="ECO:0000313" key="4">
    <source>
        <dbReference type="Proteomes" id="UP000826725"/>
    </source>
</evidence>
<proteinExistence type="predicted"/>
<feature type="domain" description="Glycosyl transferase family 1" evidence="1">
    <location>
        <begin position="163"/>
        <end position="340"/>
    </location>
</feature>
<organism evidence="3 4">
    <name type="scientific">Desulfomarina profundi</name>
    <dbReference type="NCBI Taxonomy" id="2772557"/>
    <lineage>
        <taxon>Bacteria</taxon>
        <taxon>Pseudomonadati</taxon>
        <taxon>Thermodesulfobacteriota</taxon>
        <taxon>Desulfobulbia</taxon>
        <taxon>Desulfobulbales</taxon>
        <taxon>Desulfobulbaceae</taxon>
        <taxon>Desulfomarina</taxon>
    </lineage>
</organism>
<feature type="domain" description="Glycosyltransferase subfamily 4-like N-terminal" evidence="2">
    <location>
        <begin position="17"/>
        <end position="108"/>
    </location>
</feature>
<dbReference type="GO" id="GO:0016757">
    <property type="term" value="F:glycosyltransferase activity"/>
    <property type="evidence" value="ECO:0007669"/>
    <property type="project" value="TreeGrafter"/>
</dbReference>
<dbReference type="InterPro" id="IPR028098">
    <property type="entry name" value="Glyco_trans_4-like_N"/>
</dbReference>